<evidence type="ECO:0000313" key="2">
    <source>
        <dbReference type="Proteomes" id="UP000030655"/>
    </source>
</evidence>
<feature type="non-terminal residue" evidence="1">
    <location>
        <position position="1"/>
    </location>
</feature>
<protein>
    <submittedName>
        <fullName evidence="1">Uncharacterized protein</fullName>
    </submittedName>
</protein>
<organism evidence="1 2">
    <name type="scientific">Anncaliia algerae PRA339</name>
    <dbReference type="NCBI Taxonomy" id="1288291"/>
    <lineage>
        <taxon>Eukaryota</taxon>
        <taxon>Fungi</taxon>
        <taxon>Fungi incertae sedis</taxon>
        <taxon>Microsporidia</taxon>
        <taxon>Tubulinosematoidea</taxon>
        <taxon>Tubulinosematidae</taxon>
        <taxon>Anncaliia</taxon>
    </lineage>
</organism>
<dbReference type="Proteomes" id="UP000030655">
    <property type="component" value="Unassembled WGS sequence"/>
</dbReference>
<gene>
    <name evidence="1" type="ORF">H312_01518</name>
</gene>
<dbReference type="VEuPathDB" id="MicrosporidiaDB:H312_01518"/>
<reference evidence="2" key="1">
    <citation type="submission" date="2013-02" db="EMBL/GenBank/DDBJ databases">
        <authorList>
            <consortium name="The Broad Institute Genome Sequencing Platform"/>
            <person name="Cuomo C."/>
            <person name="Becnel J."/>
            <person name="Sanscrainte N."/>
            <person name="Walker B."/>
            <person name="Young S.K."/>
            <person name="Zeng Q."/>
            <person name="Gargeya S."/>
            <person name="Fitzgerald M."/>
            <person name="Haas B."/>
            <person name="Abouelleil A."/>
            <person name="Alvarado L."/>
            <person name="Arachchi H.M."/>
            <person name="Berlin A.M."/>
            <person name="Chapman S.B."/>
            <person name="Dewar J."/>
            <person name="Goldberg J."/>
            <person name="Griggs A."/>
            <person name="Gujja S."/>
            <person name="Hansen M."/>
            <person name="Howarth C."/>
            <person name="Imamovic A."/>
            <person name="Larimer J."/>
            <person name="McCowan C."/>
            <person name="Murphy C."/>
            <person name="Neiman D."/>
            <person name="Pearson M."/>
            <person name="Priest M."/>
            <person name="Roberts A."/>
            <person name="Saif S."/>
            <person name="Shea T."/>
            <person name="Sisk P."/>
            <person name="Sykes S."/>
            <person name="Wortman J."/>
            <person name="Nusbaum C."/>
            <person name="Birren B."/>
        </authorList>
    </citation>
    <scope>NUCLEOTIDE SEQUENCE [LARGE SCALE GENOMIC DNA]</scope>
    <source>
        <strain evidence="2">PRA339</strain>
    </source>
</reference>
<dbReference type="HOGENOM" id="CLU_3408115_0_0_1"/>
<reference evidence="1 2" key="2">
    <citation type="submission" date="2014-03" db="EMBL/GenBank/DDBJ databases">
        <title>The Genome Sequence of Anncaliia algerae insect isolate PRA339.</title>
        <authorList>
            <consortium name="The Broad Institute Genome Sequencing Platform"/>
            <consortium name="The Broad Institute Genome Sequencing Center for Infectious Disease"/>
            <person name="Cuomo C."/>
            <person name="Becnel J."/>
            <person name="Sanscrainte N."/>
            <person name="Walker B."/>
            <person name="Young S.K."/>
            <person name="Zeng Q."/>
            <person name="Gargeya S."/>
            <person name="Fitzgerald M."/>
            <person name="Haas B."/>
            <person name="Abouelleil A."/>
            <person name="Alvarado L."/>
            <person name="Arachchi H.M."/>
            <person name="Berlin A.M."/>
            <person name="Chapman S.B."/>
            <person name="Dewar J."/>
            <person name="Goldberg J."/>
            <person name="Griggs A."/>
            <person name="Gujja S."/>
            <person name="Hansen M."/>
            <person name="Howarth C."/>
            <person name="Imamovic A."/>
            <person name="Larimer J."/>
            <person name="McCowan C."/>
            <person name="Murphy C."/>
            <person name="Neiman D."/>
            <person name="Pearson M."/>
            <person name="Priest M."/>
            <person name="Roberts A."/>
            <person name="Saif S."/>
            <person name="Shea T."/>
            <person name="Sisk P."/>
            <person name="Sykes S."/>
            <person name="Wortman J."/>
            <person name="Nusbaum C."/>
            <person name="Birren B."/>
        </authorList>
    </citation>
    <scope>NUCLEOTIDE SEQUENCE [LARGE SCALE GENOMIC DNA]</scope>
    <source>
        <strain evidence="1 2">PRA339</strain>
    </source>
</reference>
<keyword evidence="2" id="KW-1185">Reference proteome</keyword>
<accession>A0A059F1Y6</accession>
<name>A0A059F1Y6_9MICR</name>
<dbReference type="EMBL" id="KK365151">
    <property type="protein sequence ID" value="KCZ81092.1"/>
    <property type="molecule type" value="Genomic_DNA"/>
</dbReference>
<dbReference type="AlphaFoldDB" id="A0A059F1Y6"/>
<proteinExistence type="predicted"/>
<sequence>LFKKKQLMGLEPDYISGESLKTNVLGFFSN</sequence>
<evidence type="ECO:0000313" key="1">
    <source>
        <dbReference type="EMBL" id="KCZ81092.1"/>
    </source>
</evidence>